<sequence length="53" mass="6063">MCSVSRIRRVHWLEPLSRDLWTEHGGCWVRTNPMIIRGGIRGNTAAEQIAFSP</sequence>
<dbReference type="AlphaFoldDB" id="A0A0H1B308"/>
<accession>A0A0H1B308</accession>
<name>A0A0H1B308_9EURO</name>
<dbReference type="EMBL" id="LDEV01003616">
    <property type="protein sequence ID" value="KLJ05458.1"/>
    <property type="molecule type" value="Genomic_DNA"/>
</dbReference>
<feature type="non-terminal residue" evidence="1">
    <location>
        <position position="1"/>
    </location>
</feature>
<keyword evidence="2" id="KW-1185">Reference proteome</keyword>
<comment type="caution">
    <text evidence="1">The sequence shown here is derived from an EMBL/GenBank/DDBJ whole genome shotgun (WGS) entry which is preliminary data.</text>
</comment>
<evidence type="ECO:0000313" key="1">
    <source>
        <dbReference type="EMBL" id="KLJ05458.1"/>
    </source>
</evidence>
<protein>
    <submittedName>
        <fullName evidence="1">Uncharacterized protein</fullName>
    </submittedName>
</protein>
<proteinExistence type="predicted"/>
<organism evidence="1 2">
    <name type="scientific">Blastomyces silverae</name>
    <dbReference type="NCBI Taxonomy" id="2060906"/>
    <lineage>
        <taxon>Eukaryota</taxon>
        <taxon>Fungi</taxon>
        <taxon>Dikarya</taxon>
        <taxon>Ascomycota</taxon>
        <taxon>Pezizomycotina</taxon>
        <taxon>Eurotiomycetes</taxon>
        <taxon>Eurotiomycetidae</taxon>
        <taxon>Onygenales</taxon>
        <taxon>Ajellomycetaceae</taxon>
        <taxon>Blastomyces</taxon>
    </lineage>
</organism>
<gene>
    <name evidence="1" type="ORF">EMPG_11037</name>
</gene>
<reference evidence="2" key="1">
    <citation type="journal article" date="2015" name="PLoS Genet.">
        <title>The dynamic genome and transcriptome of the human fungal pathogen Blastomyces and close relative Emmonsia.</title>
        <authorList>
            <person name="Munoz J.F."/>
            <person name="Gauthier G.M."/>
            <person name="Desjardins C.A."/>
            <person name="Gallo J.E."/>
            <person name="Holder J."/>
            <person name="Sullivan T.D."/>
            <person name="Marty A.J."/>
            <person name="Carmen J.C."/>
            <person name="Chen Z."/>
            <person name="Ding L."/>
            <person name="Gujja S."/>
            <person name="Magrini V."/>
            <person name="Misas E."/>
            <person name="Mitreva M."/>
            <person name="Priest M."/>
            <person name="Saif S."/>
            <person name="Whiston E.A."/>
            <person name="Young S."/>
            <person name="Zeng Q."/>
            <person name="Goldman W.E."/>
            <person name="Mardis E.R."/>
            <person name="Taylor J.W."/>
            <person name="McEwen J.G."/>
            <person name="Clay O.K."/>
            <person name="Klein B.S."/>
            <person name="Cuomo C.A."/>
        </authorList>
    </citation>
    <scope>NUCLEOTIDE SEQUENCE [LARGE SCALE GENOMIC DNA]</scope>
    <source>
        <strain evidence="2">UAMH 139</strain>
    </source>
</reference>
<dbReference type="Proteomes" id="UP000053573">
    <property type="component" value="Unassembled WGS sequence"/>
</dbReference>
<evidence type="ECO:0000313" key="2">
    <source>
        <dbReference type="Proteomes" id="UP000053573"/>
    </source>
</evidence>